<feature type="compositionally biased region" description="Basic and acidic residues" evidence="1">
    <location>
        <begin position="438"/>
        <end position="456"/>
    </location>
</feature>
<feature type="region of interest" description="Disordered" evidence="1">
    <location>
        <begin position="163"/>
        <end position="215"/>
    </location>
</feature>
<feature type="compositionally biased region" description="Low complexity" evidence="1">
    <location>
        <begin position="316"/>
        <end position="326"/>
    </location>
</feature>
<dbReference type="AlphaFoldDB" id="A0A448YP66"/>
<organism evidence="2 3">
    <name type="scientific">Brettanomyces naardenensis</name>
    <name type="common">Yeast</name>
    <dbReference type="NCBI Taxonomy" id="13370"/>
    <lineage>
        <taxon>Eukaryota</taxon>
        <taxon>Fungi</taxon>
        <taxon>Dikarya</taxon>
        <taxon>Ascomycota</taxon>
        <taxon>Saccharomycotina</taxon>
        <taxon>Pichiomycetes</taxon>
        <taxon>Pichiales</taxon>
        <taxon>Pichiaceae</taxon>
        <taxon>Brettanomyces</taxon>
    </lineage>
</organism>
<accession>A0A448YP66</accession>
<feature type="region of interest" description="Disordered" evidence="1">
    <location>
        <begin position="302"/>
        <end position="326"/>
    </location>
</feature>
<name>A0A448YP66_BRENA</name>
<keyword evidence="3" id="KW-1185">Reference proteome</keyword>
<reference evidence="2 3" key="1">
    <citation type="submission" date="2018-12" db="EMBL/GenBank/DDBJ databases">
        <authorList>
            <person name="Tiukova I."/>
            <person name="Dainat J."/>
        </authorList>
    </citation>
    <scope>NUCLEOTIDE SEQUENCE [LARGE SCALE GENOMIC DNA]</scope>
</reference>
<evidence type="ECO:0000313" key="2">
    <source>
        <dbReference type="EMBL" id="VEU22724.1"/>
    </source>
</evidence>
<dbReference type="EMBL" id="CAACVR010000025">
    <property type="protein sequence ID" value="VEU22724.1"/>
    <property type="molecule type" value="Genomic_DNA"/>
</dbReference>
<protein>
    <submittedName>
        <fullName evidence="2">DEKNAAC103779</fullName>
    </submittedName>
</protein>
<feature type="compositionally biased region" description="Low complexity" evidence="1">
    <location>
        <begin position="173"/>
        <end position="193"/>
    </location>
</feature>
<dbReference type="OrthoDB" id="4097087at2759"/>
<gene>
    <name evidence="2" type="ORF">BRENAR_LOCUS3455</name>
</gene>
<dbReference type="InParanoid" id="A0A448YP66"/>
<dbReference type="Proteomes" id="UP000290900">
    <property type="component" value="Unassembled WGS sequence"/>
</dbReference>
<evidence type="ECO:0000313" key="3">
    <source>
        <dbReference type="Proteomes" id="UP000290900"/>
    </source>
</evidence>
<proteinExistence type="predicted"/>
<sequence length="576" mass="64185">MQNLNYGPPNGYRYDQFYAPPAPRQGIVYSPIAAPSLVRSVPDVIRVKMANSAVVASRDSTSAAPMMVPYSSHASQSMPQAPPPPPWMALNNIPREPPVQTQQTSYQLRMIPPSSPAPSYIPYGYSSPVLQTNYCASFPPLNPNRRAFSMPVPQQMYVKQVAGPSRDVGGGATTTTTTTTATPMNTAKPTATAINNTKPKDDSSPAGKQVRRKRSQSEVLAYSLSIAGTSCNSNAVYKRLKPSKIVPTNDKSRVQGRPFSSSLTGRFILHDDVLSFLRYSTHDRKMEKIVCYDFGGKPSNCTADSGRSRSLSGATGSPSDDPVVSFPSGSNNRIILSQLKEISTSILGSHDPVEELDRFLGKKNCSVNLVNYTRHEGMPERHTITNSPSDLNRTSLLSTTYYLPSSELKAEEKPEKLPAEKIPAHRSPHSLNLILNDDDSKADRRSQNDQQKDEELNFHSSIGRAFDIKKYQFIKVIRDSNGHILKLQSIPPPTNENNEIEYTAEWIKKTVCYPRYKHDMKIHLVRNDQSFILYKDLNMMLWDIGQENGLENVEKPLRPSIRDFLFREKAVYVSIA</sequence>
<feature type="compositionally biased region" description="Polar residues" evidence="1">
    <location>
        <begin position="302"/>
        <end position="315"/>
    </location>
</feature>
<dbReference type="STRING" id="13370.A0A448YP66"/>
<feature type="region of interest" description="Disordered" evidence="1">
    <location>
        <begin position="429"/>
        <end position="456"/>
    </location>
</feature>
<evidence type="ECO:0000256" key="1">
    <source>
        <dbReference type="SAM" id="MobiDB-lite"/>
    </source>
</evidence>